<organism evidence="1 2">
    <name type="scientific">Paenibacillus tianjinensis</name>
    <dbReference type="NCBI Taxonomy" id="2810347"/>
    <lineage>
        <taxon>Bacteria</taxon>
        <taxon>Bacillati</taxon>
        <taxon>Bacillota</taxon>
        <taxon>Bacilli</taxon>
        <taxon>Bacillales</taxon>
        <taxon>Paenibacillaceae</taxon>
        <taxon>Paenibacillus</taxon>
    </lineage>
</organism>
<proteinExistence type="predicted"/>
<dbReference type="Proteomes" id="UP000663452">
    <property type="component" value="Chromosome"/>
</dbReference>
<sequence length="86" mass="9769">MKIQITELNYNILPCNRSSYTNDWGIKKSFNAFKVKETSGSKVYITVLDGEMKLSTIGKLMEFKEGSIIIKFGKQQIVIGKYNKVA</sequence>
<accession>A0ABX7L5X0</accession>
<evidence type="ECO:0000313" key="1">
    <source>
        <dbReference type="EMBL" id="QSF43512.1"/>
    </source>
</evidence>
<protein>
    <submittedName>
        <fullName evidence="1">Uncharacterized protein</fullName>
    </submittedName>
</protein>
<evidence type="ECO:0000313" key="2">
    <source>
        <dbReference type="Proteomes" id="UP000663452"/>
    </source>
</evidence>
<dbReference type="EMBL" id="CP070969">
    <property type="protein sequence ID" value="QSF43512.1"/>
    <property type="molecule type" value="Genomic_DNA"/>
</dbReference>
<name>A0ABX7L5X0_9BACL</name>
<keyword evidence="2" id="KW-1185">Reference proteome</keyword>
<gene>
    <name evidence="1" type="ORF">JRJ22_19815</name>
</gene>
<dbReference type="RefSeq" id="WP_206101145.1">
    <property type="nucleotide sequence ID" value="NZ_CP070969.1"/>
</dbReference>
<reference evidence="1 2" key="1">
    <citation type="submission" date="2021-02" db="EMBL/GenBank/DDBJ databases">
        <title>Paenibacillus tianjinensis sp. nov.</title>
        <authorList>
            <person name="Liu H."/>
        </authorList>
    </citation>
    <scope>NUCLEOTIDE SEQUENCE [LARGE SCALE GENOMIC DNA]</scope>
    <source>
        <strain evidence="1 2">TB2019</strain>
    </source>
</reference>